<comment type="caution">
    <text evidence="4">The sequence shown here is derived from an EMBL/GenBank/DDBJ whole genome shotgun (WGS) entry which is preliminary data.</text>
</comment>
<dbReference type="Gene3D" id="3.55.50.30">
    <property type="match status" value="1"/>
</dbReference>
<accession>A0A1S8DEN8</accession>
<keyword evidence="5" id="KW-1185">Reference proteome</keyword>
<evidence type="ECO:0000313" key="5">
    <source>
        <dbReference type="Proteomes" id="UP000242847"/>
    </source>
</evidence>
<dbReference type="Proteomes" id="UP000242847">
    <property type="component" value="Unassembled WGS sequence"/>
</dbReference>
<feature type="domain" description="FecR protein" evidence="2">
    <location>
        <begin position="110"/>
        <end position="202"/>
    </location>
</feature>
<keyword evidence="1" id="KW-0812">Transmembrane</keyword>
<keyword evidence="1" id="KW-1133">Transmembrane helix</keyword>
<dbReference type="PANTHER" id="PTHR30273">
    <property type="entry name" value="PERIPLASMIC SIGNAL SENSOR AND SIGMA FACTOR ACTIVATOR FECR-RELATED"/>
    <property type="match status" value="1"/>
</dbReference>
<name>A0A1S8DEN8_9GAMM</name>
<dbReference type="InterPro" id="IPR006860">
    <property type="entry name" value="FecR"/>
</dbReference>
<dbReference type="Pfam" id="PF04773">
    <property type="entry name" value="FecR"/>
    <property type="match status" value="1"/>
</dbReference>
<dbReference type="Pfam" id="PF16220">
    <property type="entry name" value="DUF4880"/>
    <property type="match status" value="1"/>
</dbReference>
<proteinExistence type="predicted"/>
<dbReference type="OrthoDB" id="9798846at2"/>
<feature type="domain" description="FecR N-terminal" evidence="3">
    <location>
        <begin position="17"/>
        <end position="54"/>
    </location>
</feature>
<feature type="transmembrane region" description="Helical" evidence="1">
    <location>
        <begin position="81"/>
        <end position="99"/>
    </location>
</feature>
<evidence type="ECO:0000313" key="4">
    <source>
        <dbReference type="EMBL" id="ONM43853.1"/>
    </source>
</evidence>
<reference evidence="4 5" key="1">
    <citation type="submission" date="2017-01" db="EMBL/GenBank/DDBJ databases">
        <title>Draft genome sequence of Pseudomonas pachastrellae type strain CCUG 46540T from a deep sea.</title>
        <authorList>
            <person name="Gomila M."/>
            <person name="Mulet M."/>
            <person name="Lalucat J."/>
            <person name="Garcia-Valdes E."/>
        </authorList>
    </citation>
    <scope>NUCLEOTIDE SEQUENCE [LARGE SCALE GENOMIC DNA]</scope>
    <source>
        <strain evidence="4 5">CCUG 46540</strain>
    </source>
</reference>
<keyword evidence="1" id="KW-0472">Membrane</keyword>
<dbReference type="STRING" id="254161.SAMN05216256_105157"/>
<dbReference type="InterPro" id="IPR032623">
    <property type="entry name" value="FecR_N"/>
</dbReference>
<dbReference type="AlphaFoldDB" id="A0A1S8DEN8"/>
<dbReference type="RefSeq" id="WP_083727612.1">
    <property type="nucleotide sequence ID" value="NZ_FOUD01000005.1"/>
</dbReference>
<dbReference type="PIRSF" id="PIRSF018266">
    <property type="entry name" value="FecR"/>
    <property type="match status" value="1"/>
</dbReference>
<protein>
    <submittedName>
        <fullName evidence="4">Glycerol-3-phosphate ABC transporter substrate-binding protein</fullName>
    </submittedName>
</protein>
<gene>
    <name evidence="4" type="ORF">BXT89_10925</name>
</gene>
<dbReference type="EMBL" id="MUBC01000021">
    <property type="protein sequence ID" value="ONM43853.1"/>
    <property type="molecule type" value="Genomic_DNA"/>
</dbReference>
<organism evidence="4 5">
    <name type="scientific">Halopseudomonas pachastrellae</name>
    <dbReference type="NCBI Taxonomy" id="254161"/>
    <lineage>
        <taxon>Bacteria</taxon>
        <taxon>Pseudomonadati</taxon>
        <taxon>Pseudomonadota</taxon>
        <taxon>Gammaproteobacteria</taxon>
        <taxon>Pseudomonadales</taxon>
        <taxon>Pseudomonadaceae</taxon>
        <taxon>Halopseudomonas</taxon>
    </lineage>
</organism>
<evidence type="ECO:0000259" key="3">
    <source>
        <dbReference type="Pfam" id="PF16220"/>
    </source>
</evidence>
<dbReference type="Gene3D" id="2.60.120.1440">
    <property type="match status" value="1"/>
</dbReference>
<dbReference type="InterPro" id="IPR012373">
    <property type="entry name" value="Ferrdict_sens_TM"/>
</dbReference>
<evidence type="ECO:0000256" key="1">
    <source>
        <dbReference type="SAM" id="Phobius"/>
    </source>
</evidence>
<dbReference type="PANTHER" id="PTHR30273:SF2">
    <property type="entry name" value="PROTEIN FECR"/>
    <property type="match status" value="1"/>
</dbReference>
<sequence>MTEPITHPADGESLQSQALDWLLALEDADTATLARFDAWLAESAAHRAAFEHARACWQSSALVDAAAQLEARTAPAPRRRWAGALAMAASVLLALGVLVQSNVLLDWRADHVTAVGQRQSLDLADGSQVVLNTDSAFSSDIDGRKRTANLLRGEAYFDVARDSARPFEVNAGPVQISVLGTAFAVRYLDDTTEVSVAHGQVEVRARNSGARIHLSAGDSIRIDEQGAGNRVRGDAASQLAWVQGRLVFDDRPLGEVLTELRRYYPGWIINASGPLDSMRVTGNYRLSDPVSVMRSLAQVTSANLHEYPALLILN</sequence>
<evidence type="ECO:0000259" key="2">
    <source>
        <dbReference type="Pfam" id="PF04773"/>
    </source>
</evidence>
<dbReference type="GO" id="GO:0016989">
    <property type="term" value="F:sigma factor antagonist activity"/>
    <property type="evidence" value="ECO:0007669"/>
    <property type="project" value="TreeGrafter"/>
</dbReference>